<dbReference type="OrthoDB" id="3913514at2759"/>
<evidence type="ECO:0000313" key="3">
    <source>
        <dbReference type="Proteomes" id="UP000799779"/>
    </source>
</evidence>
<evidence type="ECO:0000256" key="1">
    <source>
        <dbReference type="SAM" id="MobiDB-lite"/>
    </source>
</evidence>
<accession>A0A6A5WID9</accession>
<proteinExistence type="predicted"/>
<sequence length="125" mass="14034">MAETQRDGQPVQDGIDDEAEALALAVDMAVEPSADDQERERERKHKSGVYVDPNARAQSGRYGKKDTVHMSVIQSGVRTKGTFTVLRGRLHASKAFYEYQLLEGGQPYRGGAWIREKDLRLEKRG</sequence>
<protein>
    <submittedName>
        <fullName evidence="2">Uncharacterized protein</fullName>
    </submittedName>
</protein>
<evidence type="ECO:0000313" key="2">
    <source>
        <dbReference type="EMBL" id="KAF2001670.1"/>
    </source>
</evidence>
<keyword evidence="3" id="KW-1185">Reference proteome</keyword>
<name>A0A6A5WID9_9PLEO</name>
<dbReference type="EMBL" id="ML977582">
    <property type="protein sequence ID" value="KAF2001670.1"/>
    <property type="molecule type" value="Genomic_DNA"/>
</dbReference>
<organism evidence="2 3">
    <name type="scientific">Amniculicola lignicola CBS 123094</name>
    <dbReference type="NCBI Taxonomy" id="1392246"/>
    <lineage>
        <taxon>Eukaryota</taxon>
        <taxon>Fungi</taxon>
        <taxon>Dikarya</taxon>
        <taxon>Ascomycota</taxon>
        <taxon>Pezizomycotina</taxon>
        <taxon>Dothideomycetes</taxon>
        <taxon>Pleosporomycetidae</taxon>
        <taxon>Pleosporales</taxon>
        <taxon>Amniculicolaceae</taxon>
        <taxon>Amniculicola</taxon>
    </lineage>
</organism>
<dbReference type="AlphaFoldDB" id="A0A6A5WID9"/>
<gene>
    <name evidence="2" type="ORF">P154DRAFT_575017</name>
</gene>
<dbReference type="Proteomes" id="UP000799779">
    <property type="component" value="Unassembled WGS sequence"/>
</dbReference>
<reference evidence="2" key="1">
    <citation type="journal article" date="2020" name="Stud. Mycol.">
        <title>101 Dothideomycetes genomes: a test case for predicting lifestyles and emergence of pathogens.</title>
        <authorList>
            <person name="Haridas S."/>
            <person name="Albert R."/>
            <person name="Binder M."/>
            <person name="Bloem J."/>
            <person name="Labutti K."/>
            <person name="Salamov A."/>
            <person name="Andreopoulos B."/>
            <person name="Baker S."/>
            <person name="Barry K."/>
            <person name="Bills G."/>
            <person name="Bluhm B."/>
            <person name="Cannon C."/>
            <person name="Castanera R."/>
            <person name="Culley D."/>
            <person name="Daum C."/>
            <person name="Ezra D."/>
            <person name="Gonzalez J."/>
            <person name="Henrissat B."/>
            <person name="Kuo A."/>
            <person name="Liang C."/>
            <person name="Lipzen A."/>
            <person name="Lutzoni F."/>
            <person name="Magnuson J."/>
            <person name="Mondo S."/>
            <person name="Nolan M."/>
            <person name="Ohm R."/>
            <person name="Pangilinan J."/>
            <person name="Park H.-J."/>
            <person name="Ramirez L."/>
            <person name="Alfaro M."/>
            <person name="Sun H."/>
            <person name="Tritt A."/>
            <person name="Yoshinaga Y."/>
            <person name="Zwiers L.-H."/>
            <person name="Turgeon B."/>
            <person name="Goodwin S."/>
            <person name="Spatafora J."/>
            <person name="Crous P."/>
            <person name="Grigoriev I."/>
        </authorList>
    </citation>
    <scope>NUCLEOTIDE SEQUENCE</scope>
    <source>
        <strain evidence="2">CBS 123094</strain>
    </source>
</reference>
<feature type="region of interest" description="Disordered" evidence="1">
    <location>
        <begin position="30"/>
        <end position="66"/>
    </location>
</feature>